<reference evidence="3" key="1">
    <citation type="submission" date="2015-07" db="EMBL/GenBank/DDBJ databases">
        <title>Nocardia seriolae U-1 whole genome shotgun sequence.</title>
        <authorList>
            <person name="Imajoh M."/>
            <person name="Fukumoto Y."/>
            <person name="Sukeda M."/>
            <person name="Yamane J."/>
            <person name="Yamasaki K."/>
            <person name="Shimizu M."/>
            <person name="Ohnishi K."/>
            <person name="Oshima S."/>
        </authorList>
    </citation>
    <scope>NUCLEOTIDE SEQUENCE [LARGE SCALE GENOMIC DNA]</scope>
    <source>
        <strain evidence="3">U-1</strain>
    </source>
</reference>
<name>A0ABC9YXY3_9NOCA</name>
<evidence type="ECO:0000313" key="1">
    <source>
        <dbReference type="EMBL" id="APA97773.1"/>
    </source>
</evidence>
<dbReference type="SUPFAM" id="SSF158682">
    <property type="entry name" value="TerB-like"/>
    <property type="match status" value="1"/>
</dbReference>
<reference evidence="1 4" key="3">
    <citation type="submission" date="2016-10" db="EMBL/GenBank/DDBJ databases">
        <title>Genome sequence of Nocardia seriolae strain EM150506, isolated from Anguila japonica.</title>
        <authorList>
            <person name="Han H.-J."/>
        </authorList>
    </citation>
    <scope>NUCLEOTIDE SEQUENCE [LARGE SCALE GENOMIC DNA]</scope>
    <source>
        <strain evidence="1 4">EM150506</strain>
    </source>
</reference>
<dbReference type="InterPro" id="IPR029024">
    <property type="entry name" value="TerB-like"/>
</dbReference>
<dbReference type="EMBL" id="CP017839">
    <property type="protein sequence ID" value="APA97773.1"/>
    <property type="molecule type" value="Genomic_DNA"/>
</dbReference>
<dbReference type="AlphaFoldDB" id="A0ABC9YXY3"/>
<evidence type="ECO:0000313" key="4">
    <source>
        <dbReference type="Proteomes" id="UP000180166"/>
    </source>
</evidence>
<evidence type="ECO:0000313" key="2">
    <source>
        <dbReference type="EMBL" id="GAP30282.1"/>
    </source>
</evidence>
<reference evidence="2 3" key="2">
    <citation type="journal article" date="2016" name="Genome Announc.">
        <title>Draft Genome Sequence of Erythromycin- and Oxytetracycline-Sensitive Nocardia seriolae Strain U-1 (NBRC 110359).</title>
        <authorList>
            <person name="Imajoh M."/>
            <person name="Sukeda M."/>
            <person name="Shimizu M."/>
            <person name="Yamane J."/>
            <person name="Ohnishi K."/>
            <person name="Oshima S."/>
        </authorList>
    </citation>
    <scope>NUCLEOTIDE SEQUENCE [LARGE SCALE GENOMIC DNA]</scope>
    <source>
        <strain evidence="2 3">U-1</strain>
    </source>
</reference>
<dbReference type="Proteomes" id="UP000180166">
    <property type="component" value="Chromosome"/>
</dbReference>
<evidence type="ECO:0000313" key="3">
    <source>
        <dbReference type="Proteomes" id="UP000037179"/>
    </source>
</evidence>
<dbReference type="EMBL" id="BBYQ01000077">
    <property type="protein sequence ID" value="GAP30282.1"/>
    <property type="molecule type" value="Genomic_DNA"/>
</dbReference>
<sequence length="161" mass="17808">MKSERGFDRKPSDRDYATFFKCIMICANGDGELAAAERDWVPGFCEAFGGSPELLAELDNYKATDDIATVLAARTPVDAAADDAGNWARTLVFDSIRACYADGFLSGGERNTINAMANQLGLSAAEVNQLEEHYLAERSLQVKRFNLLFPDKRPHTQSRKH</sequence>
<proteinExistence type="predicted"/>
<gene>
    <name evidence="1" type="ORF">NS506_03724</name>
    <name evidence="2" type="ORF">NSK11_contig00077-0001</name>
</gene>
<organism evidence="2 3">
    <name type="scientific">Nocardia seriolae</name>
    <dbReference type="NCBI Taxonomy" id="37332"/>
    <lineage>
        <taxon>Bacteria</taxon>
        <taxon>Bacillati</taxon>
        <taxon>Actinomycetota</taxon>
        <taxon>Actinomycetes</taxon>
        <taxon>Mycobacteriales</taxon>
        <taxon>Nocardiaceae</taxon>
        <taxon>Nocardia</taxon>
    </lineage>
</organism>
<accession>A0ABC9YXY3</accession>
<dbReference type="KEGG" id="nsr:NS506_03724"/>
<keyword evidence="3" id="KW-1185">Reference proteome</keyword>
<evidence type="ECO:0008006" key="5">
    <source>
        <dbReference type="Google" id="ProtNLM"/>
    </source>
</evidence>
<dbReference type="Proteomes" id="UP000037179">
    <property type="component" value="Unassembled WGS sequence"/>
</dbReference>
<protein>
    <recommendedName>
        <fullName evidence="5">Co-chaperone DjlA N-terminal domain-containing protein</fullName>
    </recommendedName>
</protein>
<dbReference type="Gene3D" id="1.10.3680.10">
    <property type="entry name" value="TerB-like"/>
    <property type="match status" value="1"/>
</dbReference>